<proteinExistence type="predicted"/>
<reference evidence="1" key="1">
    <citation type="submission" date="2025-08" db="UniProtKB">
        <authorList>
            <consortium name="Ensembl"/>
        </authorList>
    </citation>
    <scope>IDENTIFICATION</scope>
</reference>
<dbReference type="Ensembl" id="ENSHCOT00000002352.1">
    <property type="protein sequence ID" value="ENSHCOP00000021932.1"/>
    <property type="gene ID" value="ENSHCOG00000009181.1"/>
</dbReference>
<sequence length="130" mass="14652">MKFLPSQTDKTTRGAAAYTLLFEAVIDERSETKLSNSTTISAEQNGALKNGAHFRRKKHEHPGAVQQRQSYGADIHPNQNHCWYTRATEIVRKGQDVIKPQPLNTAAPCCGGVFRRMNGEIFQDYAWTIM</sequence>
<evidence type="ECO:0000313" key="2">
    <source>
        <dbReference type="Proteomes" id="UP000264820"/>
    </source>
</evidence>
<protein>
    <submittedName>
        <fullName evidence="1">Uncharacterized protein</fullName>
    </submittedName>
</protein>
<organism evidence="1 2">
    <name type="scientific">Hippocampus comes</name>
    <name type="common">Tiger tail seahorse</name>
    <dbReference type="NCBI Taxonomy" id="109280"/>
    <lineage>
        <taxon>Eukaryota</taxon>
        <taxon>Metazoa</taxon>
        <taxon>Chordata</taxon>
        <taxon>Craniata</taxon>
        <taxon>Vertebrata</taxon>
        <taxon>Euteleostomi</taxon>
        <taxon>Actinopterygii</taxon>
        <taxon>Neopterygii</taxon>
        <taxon>Teleostei</taxon>
        <taxon>Neoteleostei</taxon>
        <taxon>Acanthomorphata</taxon>
        <taxon>Syngnathiaria</taxon>
        <taxon>Syngnathiformes</taxon>
        <taxon>Syngnathoidei</taxon>
        <taxon>Syngnathidae</taxon>
        <taxon>Hippocampus</taxon>
    </lineage>
</organism>
<keyword evidence="2" id="KW-1185">Reference proteome</keyword>
<evidence type="ECO:0000313" key="1">
    <source>
        <dbReference type="Ensembl" id="ENSHCOP00000021932.1"/>
    </source>
</evidence>
<name>A0A3Q2YT70_HIPCM</name>
<dbReference type="Proteomes" id="UP000264820">
    <property type="component" value="Unplaced"/>
</dbReference>
<reference evidence="1" key="2">
    <citation type="submission" date="2025-09" db="UniProtKB">
        <authorList>
            <consortium name="Ensembl"/>
        </authorList>
    </citation>
    <scope>IDENTIFICATION</scope>
</reference>
<dbReference type="AlphaFoldDB" id="A0A3Q2YT70"/>
<accession>A0A3Q2YT70</accession>